<evidence type="ECO:0000313" key="1">
    <source>
        <dbReference type="EMBL" id="EPX76042.1"/>
    </source>
</evidence>
<dbReference type="HOGENOM" id="CLU_896805_0_0_5"/>
<dbReference type="EMBL" id="APVH01000061">
    <property type="protein sequence ID" value="EPX76042.1"/>
    <property type="molecule type" value="Genomic_DNA"/>
</dbReference>
<dbReference type="InterPro" id="IPR011009">
    <property type="entry name" value="Kinase-like_dom_sf"/>
</dbReference>
<gene>
    <name evidence="1" type="ORF">Salmuc_00695</name>
</gene>
<dbReference type="Proteomes" id="UP000015347">
    <property type="component" value="Unassembled WGS sequence"/>
</dbReference>
<name>S9Q7Q5_9RHOB</name>
<dbReference type="OrthoDB" id="7847519at2"/>
<keyword evidence="2" id="KW-1185">Reference proteome</keyword>
<sequence>MNDAAARLDPDAARRTARAVLARHRPGRTYDLAPLGPDGARASLVFVARHPREALVLKLWAPGLAAKAAAQVTRQRTVLAQLSTGDWRAPVVLFFDTDALCLGMEHVDTPSLSALWPSLSQPARQDALHRAGRWLGAFHAPEARDHPFRPKGQIAWLHRLLDWHSEGRRQIPDPTAFRAEVARLEEMFPDVRGRPAWRAVTHRDMHLDNLLPVPGGMVGLDFENDREDEPHRDLVWLLVDALARSERPDVTGYAAAIAQGYADRTTDPAARLFLQRLFALGIWANTPATPSRHHLARYDAARAVVACDTVLFT</sequence>
<dbReference type="STRING" id="1123237.Salmuc_00695"/>
<evidence type="ECO:0000313" key="2">
    <source>
        <dbReference type="Proteomes" id="UP000015347"/>
    </source>
</evidence>
<organism evidence="1 2">
    <name type="scientific">Salipiger mucosus DSM 16094</name>
    <dbReference type="NCBI Taxonomy" id="1123237"/>
    <lineage>
        <taxon>Bacteria</taxon>
        <taxon>Pseudomonadati</taxon>
        <taxon>Pseudomonadota</taxon>
        <taxon>Alphaproteobacteria</taxon>
        <taxon>Rhodobacterales</taxon>
        <taxon>Roseobacteraceae</taxon>
        <taxon>Salipiger</taxon>
    </lineage>
</organism>
<dbReference type="SUPFAM" id="SSF56112">
    <property type="entry name" value="Protein kinase-like (PK-like)"/>
    <property type="match status" value="1"/>
</dbReference>
<dbReference type="AlphaFoldDB" id="S9Q7Q5"/>
<dbReference type="RefSeq" id="WP_020039985.1">
    <property type="nucleotide sequence ID" value="NZ_KE557285.1"/>
</dbReference>
<dbReference type="eggNOG" id="COG2334">
    <property type="taxonomic scope" value="Bacteria"/>
</dbReference>
<proteinExistence type="predicted"/>
<protein>
    <recommendedName>
        <fullName evidence="3">Aminoglycoside phosphotransferase domain-containing protein</fullName>
    </recommendedName>
</protein>
<comment type="caution">
    <text evidence="1">The sequence shown here is derived from an EMBL/GenBank/DDBJ whole genome shotgun (WGS) entry which is preliminary data.</text>
</comment>
<evidence type="ECO:0008006" key="3">
    <source>
        <dbReference type="Google" id="ProtNLM"/>
    </source>
</evidence>
<reference evidence="2" key="1">
    <citation type="journal article" date="2014" name="Stand. Genomic Sci.">
        <title>Genome sequence of the exopolysaccharide-producing Salipiger mucosus type strain (DSM 16094(T)), a moderately halophilic member of the Roseobacter clade.</title>
        <authorList>
            <person name="Riedel T."/>
            <person name="Spring S."/>
            <person name="Fiebig A."/>
            <person name="Petersen J."/>
            <person name="Kyrpides N.C."/>
            <person name="Goker M."/>
            <person name="Klenk H.P."/>
        </authorList>
    </citation>
    <scope>NUCLEOTIDE SEQUENCE [LARGE SCALE GENOMIC DNA]</scope>
    <source>
        <strain evidence="2">DSM 16094</strain>
    </source>
</reference>
<dbReference type="Gene3D" id="3.90.1200.10">
    <property type="match status" value="1"/>
</dbReference>
<accession>S9Q7Q5</accession>